<dbReference type="InterPro" id="IPR019775">
    <property type="entry name" value="WD40_repeat_CS"/>
</dbReference>
<dbReference type="InterPro" id="IPR027417">
    <property type="entry name" value="P-loop_NTPase"/>
</dbReference>
<dbReference type="CDD" id="cd00200">
    <property type="entry name" value="WD40"/>
    <property type="match status" value="1"/>
</dbReference>
<keyword evidence="2" id="KW-0677">Repeat</keyword>
<evidence type="ECO:0000256" key="4">
    <source>
        <dbReference type="SAM" id="MobiDB-lite"/>
    </source>
</evidence>
<dbReference type="PRINTS" id="PR00320">
    <property type="entry name" value="GPROTEINBRPT"/>
</dbReference>
<feature type="repeat" description="WD" evidence="3">
    <location>
        <begin position="1115"/>
        <end position="1149"/>
    </location>
</feature>
<dbReference type="OrthoDB" id="2663865at2759"/>
<dbReference type="SUPFAM" id="SSF50978">
    <property type="entry name" value="WD40 repeat-like"/>
    <property type="match status" value="2"/>
</dbReference>
<dbReference type="Pfam" id="PF25168">
    <property type="entry name" value="Beta-prop_WDR36-Utp21_2nd"/>
    <property type="match status" value="1"/>
</dbReference>
<organism evidence="6 7">
    <name type="scientific">Hydnomerulius pinastri MD-312</name>
    <dbReference type="NCBI Taxonomy" id="994086"/>
    <lineage>
        <taxon>Eukaryota</taxon>
        <taxon>Fungi</taxon>
        <taxon>Dikarya</taxon>
        <taxon>Basidiomycota</taxon>
        <taxon>Agaricomycotina</taxon>
        <taxon>Agaricomycetes</taxon>
        <taxon>Agaricomycetidae</taxon>
        <taxon>Boletales</taxon>
        <taxon>Boletales incertae sedis</taxon>
        <taxon>Leucogyrophana</taxon>
    </lineage>
</organism>
<dbReference type="HOGENOM" id="CLU_000288_6_3_1"/>
<reference evidence="6 7" key="1">
    <citation type="submission" date="2014-04" db="EMBL/GenBank/DDBJ databases">
        <title>Evolutionary Origins and Diversification of the Mycorrhizal Mutualists.</title>
        <authorList>
            <consortium name="DOE Joint Genome Institute"/>
            <consortium name="Mycorrhizal Genomics Consortium"/>
            <person name="Kohler A."/>
            <person name="Kuo A."/>
            <person name="Nagy L.G."/>
            <person name="Floudas D."/>
            <person name="Copeland A."/>
            <person name="Barry K.W."/>
            <person name="Cichocki N."/>
            <person name="Veneault-Fourrey C."/>
            <person name="LaButti K."/>
            <person name="Lindquist E.A."/>
            <person name="Lipzen A."/>
            <person name="Lundell T."/>
            <person name="Morin E."/>
            <person name="Murat C."/>
            <person name="Riley R."/>
            <person name="Ohm R."/>
            <person name="Sun H."/>
            <person name="Tunlid A."/>
            <person name="Henrissat B."/>
            <person name="Grigoriev I.V."/>
            <person name="Hibbett D.S."/>
            <person name="Martin F."/>
        </authorList>
    </citation>
    <scope>NUCLEOTIDE SEQUENCE [LARGE SCALE GENOMIC DNA]</scope>
    <source>
        <strain evidence="6 7">MD-312</strain>
    </source>
</reference>
<dbReference type="Gene3D" id="3.40.50.300">
    <property type="entry name" value="P-loop containing nucleotide triphosphate hydrolases"/>
    <property type="match status" value="1"/>
</dbReference>
<dbReference type="InterPro" id="IPR020472">
    <property type="entry name" value="WD40_PAC1"/>
</dbReference>
<name>A0A0C9VWG3_9AGAM</name>
<evidence type="ECO:0000259" key="5">
    <source>
        <dbReference type="PROSITE" id="PS50837"/>
    </source>
</evidence>
<keyword evidence="1 3" id="KW-0853">WD repeat</keyword>
<dbReference type="Pfam" id="PF24883">
    <property type="entry name" value="NPHP3_N"/>
    <property type="match status" value="1"/>
</dbReference>
<feature type="region of interest" description="Disordered" evidence="4">
    <location>
        <begin position="1281"/>
        <end position="1334"/>
    </location>
</feature>
<dbReference type="EMBL" id="KN839855">
    <property type="protein sequence ID" value="KIJ62505.1"/>
    <property type="molecule type" value="Genomic_DNA"/>
</dbReference>
<accession>A0A0C9VWG3</accession>
<evidence type="ECO:0000313" key="6">
    <source>
        <dbReference type="EMBL" id="KIJ62505.1"/>
    </source>
</evidence>
<dbReference type="Gene3D" id="2.130.10.10">
    <property type="entry name" value="YVTN repeat-like/Quinoprotein amine dehydrogenase"/>
    <property type="match status" value="3"/>
</dbReference>
<protein>
    <recommendedName>
        <fullName evidence="5">NACHT domain-containing protein</fullName>
    </recommendedName>
</protein>
<proteinExistence type="predicted"/>
<evidence type="ECO:0000313" key="7">
    <source>
        <dbReference type="Proteomes" id="UP000053820"/>
    </source>
</evidence>
<dbReference type="SMART" id="SM00320">
    <property type="entry name" value="WD40"/>
    <property type="match status" value="10"/>
</dbReference>
<feature type="repeat" description="WD" evidence="3">
    <location>
        <begin position="814"/>
        <end position="855"/>
    </location>
</feature>
<dbReference type="SUPFAM" id="SSF52540">
    <property type="entry name" value="P-loop containing nucleoside triphosphate hydrolases"/>
    <property type="match status" value="1"/>
</dbReference>
<dbReference type="InterPro" id="IPR015943">
    <property type="entry name" value="WD40/YVTN_repeat-like_dom_sf"/>
</dbReference>
<dbReference type="PROSITE" id="PS50294">
    <property type="entry name" value="WD_REPEATS_REGION"/>
    <property type="match status" value="2"/>
</dbReference>
<feature type="repeat" description="WD" evidence="3">
    <location>
        <begin position="686"/>
        <end position="727"/>
    </location>
</feature>
<dbReference type="PANTHER" id="PTHR19848">
    <property type="entry name" value="WD40 REPEAT PROTEIN"/>
    <property type="match status" value="1"/>
</dbReference>
<keyword evidence="7" id="KW-1185">Reference proteome</keyword>
<sequence length="1421" mass="155635">MFNNASHIDASHSTFSEVHRDQHIHSQTRVQGNQTVNTIVHGNQIFYGSSGLDSLIRASVTGAAFDSIDRHPAPTCLSGTRLGLLARLTEWADNCDTDQRICWLSGLAGSGKSAVAQTIAEKYAGLGRLAASFFFSRKEIARRTAQRFFPTITCQLLASAPSIKLAVINALSEDSTIPTKVLVEQMRRLLLAPILSTKNPFSDPMLIVVDSLDECDDEKMASEVIVLLAELLRDSPWPFRVLFTSRAEPYITKTFQQPNLRSLTSTLELRDFSVDDDIKSYLRYSFDDICQRRGSSEPDSPSVWPTEEDLQAIVQKSAGLFIFATTVVKFVGDQYNIPATRLQMVLQAGTNVASSSVYSELDTLYLDALRTFPDGDKTRLVLGFIVLAFSPLSVCGLNNLLAKFQVEPSLVVDNLRSVLVSNDSAEDQAIRIYHTSFRDFLVTSHRSRKYFIDATTYHRIIAQACLESMIRHLTGDMCHLGDSSVVNSEVEDLPGLCKKHIQEGVRYACRWFAHHLAQVQRDTGVSDTLILCVQGFARGYLLNWIEVLSLVGELDSAIVSLRVVADWLKSSSNPHQETLALLRDAERLVLMFFDPIQQSALQVYNTIPLVPKLAQLRATYQHELMGKFSVPYGLDDRWNHCLRSVPTGKPIASLAVSASGRLIASAGGVPGVQMWDSLNGRNVAHFAGSGEASCPVCFSPSGNLVATGYGTGAIDVWDVSTGQSLVAGDQTSHQASVTVLVFSRNSCLVASASMDSTIRIWDVATGCLSHSLAHHEGPVHCLSFSFGDGILASGSEDKLIITSDVTSGRLLRKMKGHSSKVNSVAFSTDSNSIASGSDDLSVRVWDTRTGVCLRTYTKAHQKPVTHVYITADNKHVVSICDMNVYLWEMSSRKASQHIWSVDHFLRKCTVMFPVWYAKLAMLFTPKLVGRALESDDGTILRPVFSPDSKMLAFSYGSSLLFLDRLVPTMTEAPFFFGHLPFNAVSMAPDSSQLVTSDEKGTIQIWSTMLPKTTWKDIQDGLKSMLVSFWPSPDGRSYLIKHLFDLWLFGPDGRLIKAPDTGGDYGSVIGASASPDSRYFAYWAEYMWNVNQSFSIHVYDATTGVRLKRLSGLFKIECIVFSAGSEFLACGHGEGTIQVWELPSGQCVASIDTGHGSITSLAFVPGNVALVCGSVEGCLEMRLLDGGDILHQVECATVRVSGLAVTTSSSLVVAGYEDGSLFVWDPSLLESSSRCLSPKDASETPDGVDFVTFTGNTTVSSRSKSGIISTWDLKDCFTPNAEGGEGLSYEGPEDQSTIDTTPNTDNSFSSCDDSDPTVFESGTSEATTPNTPTTPTPCAHLLSRSDSAIVYDRYLSSTYSVHRSDGWIYRGSKRMFWLPDELRPESPNSLSAAGDRLVIFTQSTRILFLNLRPMVEAVAALR</sequence>
<dbReference type="InterPro" id="IPR056884">
    <property type="entry name" value="NPHP3-like_N"/>
</dbReference>
<dbReference type="InterPro" id="IPR007111">
    <property type="entry name" value="NACHT_NTPase"/>
</dbReference>
<dbReference type="InterPro" id="IPR036322">
    <property type="entry name" value="WD40_repeat_dom_sf"/>
</dbReference>
<evidence type="ECO:0000256" key="1">
    <source>
        <dbReference type="ARBA" id="ARBA00022574"/>
    </source>
</evidence>
<dbReference type="PROSITE" id="PS00678">
    <property type="entry name" value="WD_REPEATS_1"/>
    <property type="match status" value="2"/>
</dbReference>
<feature type="domain" description="NACHT" evidence="5">
    <location>
        <begin position="100"/>
        <end position="246"/>
    </location>
</feature>
<feature type="compositionally biased region" description="Polar residues" evidence="4">
    <location>
        <begin position="1293"/>
        <end position="1310"/>
    </location>
</feature>
<feature type="repeat" description="WD" evidence="3">
    <location>
        <begin position="730"/>
        <end position="771"/>
    </location>
</feature>
<dbReference type="InterPro" id="IPR001680">
    <property type="entry name" value="WD40_rpt"/>
</dbReference>
<dbReference type="Proteomes" id="UP000053820">
    <property type="component" value="Unassembled WGS sequence"/>
</dbReference>
<dbReference type="PANTHER" id="PTHR19848:SF8">
    <property type="entry name" value="F-BOX AND WD REPEAT DOMAIN CONTAINING 7"/>
    <property type="match status" value="1"/>
</dbReference>
<evidence type="ECO:0000256" key="2">
    <source>
        <dbReference type="ARBA" id="ARBA00022737"/>
    </source>
</evidence>
<gene>
    <name evidence="6" type="ORF">HYDPIDRAFT_169151</name>
</gene>
<evidence type="ECO:0000256" key="3">
    <source>
        <dbReference type="PROSITE-ProRule" id="PRU00221"/>
    </source>
</evidence>
<dbReference type="Pfam" id="PF00400">
    <property type="entry name" value="WD40"/>
    <property type="match status" value="2"/>
</dbReference>
<dbReference type="PROSITE" id="PS50082">
    <property type="entry name" value="WD_REPEATS_2"/>
    <property type="match status" value="4"/>
</dbReference>
<dbReference type="PROSITE" id="PS50837">
    <property type="entry name" value="NACHT"/>
    <property type="match status" value="1"/>
</dbReference>